<dbReference type="EMBL" id="OBMI01000002">
    <property type="protein sequence ID" value="SOB87122.1"/>
    <property type="molecule type" value="Genomic_DNA"/>
</dbReference>
<dbReference type="PROSITE" id="PS50110">
    <property type="entry name" value="RESPONSE_REGULATORY"/>
    <property type="match status" value="1"/>
</dbReference>
<dbReference type="SMART" id="SM00850">
    <property type="entry name" value="LytTR"/>
    <property type="match status" value="1"/>
</dbReference>
<accession>A0A285R436</accession>
<dbReference type="Pfam" id="PF04397">
    <property type="entry name" value="LytTR"/>
    <property type="match status" value="1"/>
</dbReference>
<evidence type="ECO:0000313" key="5">
    <source>
        <dbReference type="Proteomes" id="UP000219494"/>
    </source>
</evidence>
<keyword evidence="1" id="KW-0597">Phosphoprotein</keyword>
<sequence>MIRVVLADDEPLALRGMVRLLDNVEDVEVVGTATTGQSALEIIRAASPDLVLLDIQMPGTSGLEVAAALAAGSPTDIIFVTAFDTHAIEAFALDAVDYLLKPVQPDRLHQSLQRARRRLASTREPVSTATEDEPPCLHVPQKGGEIDVPQSEIVWIEAARDYCLIHTDQRSFIIRTTMADLATQLIPRIMRVHRSAYVCLDKVERFEVDEKGSATLVLGDRLHVAVGPSYTKAVRAALTAH</sequence>
<dbReference type="PANTHER" id="PTHR37299">
    <property type="entry name" value="TRANSCRIPTIONAL REGULATOR-RELATED"/>
    <property type="match status" value="1"/>
</dbReference>
<dbReference type="SMART" id="SM00448">
    <property type="entry name" value="REC"/>
    <property type="match status" value="1"/>
</dbReference>
<dbReference type="Gene3D" id="3.40.50.2300">
    <property type="match status" value="1"/>
</dbReference>
<dbReference type="GO" id="GO:0003677">
    <property type="term" value="F:DNA binding"/>
    <property type="evidence" value="ECO:0007669"/>
    <property type="project" value="InterPro"/>
</dbReference>
<feature type="modified residue" description="4-aspartylphosphate" evidence="1">
    <location>
        <position position="54"/>
    </location>
</feature>
<dbReference type="SUPFAM" id="SSF52172">
    <property type="entry name" value="CheY-like"/>
    <property type="match status" value="1"/>
</dbReference>
<dbReference type="AlphaFoldDB" id="A0A285R436"/>
<dbReference type="InterPro" id="IPR011006">
    <property type="entry name" value="CheY-like_superfamily"/>
</dbReference>
<dbReference type="GO" id="GO:0000156">
    <property type="term" value="F:phosphorelay response regulator activity"/>
    <property type="evidence" value="ECO:0007669"/>
    <property type="project" value="InterPro"/>
</dbReference>
<evidence type="ECO:0000313" key="4">
    <source>
        <dbReference type="EMBL" id="SOB87122.1"/>
    </source>
</evidence>
<keyword evidence="5" id="KW-1185">Reference proteome</keyword>
<dbReference type="InterPro" id="IPR007492">
    <property type="entry name" value="LytTR_DNA-bd_dom"/>
</dbReference>
<dbReference type="PANTHER" id="PTHR37299:SF1">
    <property type="entry name" value="STAGE 0 SPORULATION PROTEIN A HOMOLOG"/>
    <property type="match status" value="1"/>
</dbReference>
<name>A0A285R436_9SPHN</name>
<protein>
    <submittedName>
        <fullName evidence="4">Two component transcriptional regulator, LytTR family</fullName>
    </submittedName>
</protein>
<evidence type="ECO:0000259" key="2">
    <source>
        <dbReference type="PROSITE" id="PS50110"/>
    </source>
</evidence>
<dbReference type="InterPro" id="IPR001789">
    <property type="entry name" value="Sig_transdc_resp-reg_receiver"/>
</dbReference>
<proteinExistence type="predicted"/>
<reference evidence="4 5" key="1">
    <citation type="submission" date="2017-07" db="EMBL/GenBank/DDBJ databases">
        <authorList>
            <person name="Sun Z.S."/>
            <person name="Albrecht U."/>
            <person name="Echele G."/>
            <person name="Lee C.C."/>
        </authorList>
    </citation>
    <scope>NUCLEOTIDE SEQUENCE [LARGE SCALE GENOMIC DNA]</scope>
    <source>
        <strain evidence="4 5">CGMCC 1.12672</strain>
    </source>
</reference>
<dbReference type="InterPro" id="IPR046947">
    <property type="entry name" value="LytR-like"/>
</dbReference>
<dbReference type="Gene3D" id="2.40.50.1020">
    <property type="entry name" value="LytTr DNA-binding domain"/>
    <property type="match status" value="1"/>
</dbReference>
<evidence type="ECO:0000256" key="1">
    <source>
        <dbReference type="PROSITE-ProRule" id="PRU00169"/>
    </source>
</evidence>
<evidence type="ECO:0000259" key="3">
    <source>
        <dbReference type="PROSITE" id="PS50930"/>
    </source>
</evidence>
<dbReference type="Proteomes" id="UP000219494">
    <property type="component" value="Unassembled WGS sequence"/>
</dbReference>
<dbReference type="Pfam" id="PF00072">
    <property type="entry name" value="Response_reg"/>
    <property type="match status" value="1"/>
</dbReference>
<feature type="domain" description="HTH LytTR-type" evidence="3">
    <location>
        <begin position="148"/>
        <end position="240"/>
    </location>
</feature>
<gene>
    <name evidence="4" type="ORF">SAMN06297144_2243</name>
</gene>
<feature type="domain" description="Response regulatory" evidence="2">
    <location>
        <begin position="3"/>
        <end position="116"/>
    </location>
</feature>
<organism evidence="4 5">
    <name type="scientific">Sphingomonas guangdongensis</name>
    <dbReference type="NCBI Taxonomy" id="1141890"/>
    <lineage>
        <taxon>Bacteria</taxon>
        <taxon>Pseudomonadati</taxon>
        <taxon>Pseudomonadota</taxon>
        <taxon>Alphaproteobacteria</taxon>
        <taxon>Sphingomonadales</taxon>
        <taxon>Sphingomonadaceae</taxon>
        <taxon>Sphingomonas</taxon>
    </lineage>
</organism>
<dbReference type="PROSITE" id="PS50930">
    <property type="entry name" value="HTH_LYTTR"/>
    <property type="match status" value="1"/>
</dbReference>